<sequence length="632" mass="71449">MAAAALRRALSGEYRSSDGMDRKSPAKRRVFVQTETGCVMGLELDTIDNAHTVKRRLQIALNVPTEECSLMYGDMVLKNDLSAVRNDSPLLLAKNVMHRSISSPCLSPSGKDLQQRDHSGPIEILGFSNHSSESKKFIKEIVKAMKDGVEPIPVFGGLGGAYYLRNSSWQNIAIVKPTDEEPYAPNNPKGFIGKALGQPGLKRSVRVGETGFREVAAYLLDYDHFANVPFTVLVKVTHSIFNINDEVRKNKYRRGKQTISKIASLQQYIPHDFDASDHGTSSYPVSAIHRIGMLDVRILNTDRHAGNLLVRKIDNMGCLPEVELIPIDHGLCLPECLEDPYFEWIHWPQASIPFSEEELAYIAHLDPVKDCEMLRMELPVIREACLRVLVVCTIFLKEAAAFGLCLAEIGEMMSREFRGHEEKPSELELVCMEARQMLEKKQWTLDEAAAEEENQFQFDMDSEHESLEWTSKIDKKLATRTFWFGGEGLNGRNPLSKLEEGSDEDEEEEEEVDTENTDRTMISEKHEAFTKEQMLTVPTLTKSLKSTQIGEKSWQHEAKEQKHGYVAGPSSGNRCVNEQLPASSSFVKFADMHEEDWNQFLDNFHKLLPLAFTNRRSSSVCQRQRLGTSCQF</sequence>
<evidence type="ECO:0000313" key="2">
    <source>
        <dbReference type="Proteomes" id="UP001057402"/>
    </source>
</evidence>
<reference evidence="2" key="1">
    <citation type="journal article" date="2023" name="Front. Plant Sci.">
        <title>Chromosomal-level genome assembly of Melastoma candidum provides insights into trichome evolution.</title>
        <authorList>
            <person name="Zhong Y."/>
            <person name="Wu W."/>
            <person name="Sun C."/>
            <person name="Zou P."/>
            <person name="Liu Y."/>
            <person name="Dai S."/>
            <person name="Zhou R."/>
        </authorList>
    </citation>
    <scope>NUCLEOTIDE SEQUENCE [LARGE SCALE GENOMIC DNA]</scope>
</reference>
<evidence type="ECO:0000313" key="1">
    <source>
        <dbReference type="EMBL" id="KAI4375264.1"/>
    </source>
</evidence>
<keyword evidence="2" id="KW-1185">Reference proteome</keyword>
<accession>A0ACB9R8Q6</accession>
<comment type="caution">
    <text evidence="1">The sequence shown here is derived from an EMBL/GenBank/DDBJ whole genome shotgun (WGS) entry which is preliminary data.</text>
</comment>
<name>A0ACB9R8Q6_9MYRT</name>
<protein>
    <submittedName>
        <fullName evidence="1">Uncharacterized protein</fullName>
    </submittedName>
</protein>
<dbReference type="Proteomes" id="UP001057402">
    <property type="component" value="Chromosome 4"/>
</dbReference>
<proteinExistence type="predicted"/>
<organism evidence="1 2">
    <name type="scientific">Melastoma candidum</name>
    <dbReference type="NCBI Taxonomy" id="119954"/>
    <lineage>
        <taxon>Eukaryota</taxon>
        <taxon>Viridiplantae</taxon>
        <taxon>Streptophyta</taxon>
        <taxon>Embryophyta</taxon>
        <taxon>Tracheophyta</taxon>
        <taxon>Spermatophyta</taxon>
        <taxon>Magnoliopsida</taxon>
        <taxon>eudicotyledons</taxon>
        <taxon>Gunneridae</taxon>
        <taxon>Pentapetalae</taxon>
        <taxon>rosids</taxon>
        <taxon>malvids</taxon>
        <taxon>Myrtales</taxon>
        <taxon>Melastomataceae</taxon>
        <taxon>Melastomatoideae</taxon>
        <taxon>Melastomateae</taxon>
        <taxon>Melastoma</taxon>
    </lineage>
</organism>
<gene>
    <name evidence="1" type="ORF">MLD38_013155</name>
</gene>
<dbReference type="EMBL" id="CM042883">
    <property type="protein sequence ID" value="KAI4375264.1"/>
    <property type="molecule type" value="Genomic_DNA"/>
</dbReference>